<evidence type="ECO:0000256" key="2">
    <source>
        <dbReference type="SAM" id="SignalP"/>
    </source>
</evidence>
<protein>
    <submittedName>
        <fullName evidence="3">Uncharacterized protein</fullName>
    </submittedName>
</protein>
<proteinExistence type="predicted"/>
<dbReference type="RefSeq" id="WP_237817562.1">
    <property type="nucleotide sequence ID" value="NZ_JAKLTQ010000001.1"/>
</dbReference>
<reference evidence="3" key="1">
    <citation type="submission" date="2022-01" db="EMBL/GenBank/DDBJ databases">
        <authorList>
            <person name="Jo J.-H."/>
            <person name="Im W.-T."/>
        </authorList>
    </citation>
    <scope>NUCLEOTIDE SEQUENCE</scope>
    <source>
        <strain evidence="3">I2-34</strain>
    </source>
</reference>
<evidence type="ECO:0000256" key="1">
    <source>
        <dbReference type="SAM" id="MobiDB-lite"/>
    </source>
</evidence>
<feature type="chain" id="PRO_5045325871" evidence="2">
    <location>
        <begin position="22"/>
        <end position="254"/>
    </location>
</feature>
<name>A0ABS9L1B5_9MICC</name>
<dbReference type="Proteomes" id="UP001165368">
    <property type="component" value="Unassembled WGS sequence"/>
</dbReference>
<keyword evidence="4" id="KW-1185">Reference proteome</keyword>
<evidence type="ECO:0000313" key="4">
    <source>
        <dbReference type="Proteomes" id="UP001165368"/>
    </source>
</evidence>
<feature type="region of interest" description="Disordered" evidence="1">
    <location>
        <begin position="30"/>
        <end position="74"/>
    </location>
</feature>
<feature type="compositionally biased region" description="Low complexity" evidence="1">
    <location>
        <begin position="45"/>
        <end position="64"/>
    </location>
</feature>
<accession>A0ABS9L1B5</accession>
<dbReference type="EMBL" id="JAKLTQ010000001">
    <property type="protein sequence ID" value="MCG2620460.1"/>
    <property type="molecule type" value="Genomic_DNA"/>
</dbReference>
<organism evidence="3 4">
    <name type="scientific">Arthrobacter hankyongi</name>
    <dbReference type="NCBI Taxonomy" id="2904801"/>
    <lineage>
        <taxon>Bacteria</taxon>
        <taxon>Bacillati</taxon>
        <taxon>Actinomycetota</taxon>
        <taxon>Actinomycetes</taxon>
        <taxon>Micrococcales</taxon>
        <taxon>Micrococcaceae</taxon>
        <taxon>Arthrobacter</taxon>
    </lineage>
</organism>
<keyword evidence="2" id="KW-0732">Signal</keyword>
<evidence type="ECO:0000313" key="3">
    <source>
        <dbReference type="EMBL" id="MCG2620460.1"/>
    </source>
</evidence>
<sequence>MRGISSAAGIILALATGSVLAGGTTPAGAAAGNWTSHGTERAERAGAAWGRSLDSASSAQPSAARPEVRDTSQDLVHVSGGPAKADALAAASAACDGCSGDATTLQVAYFDGGKGTAAADNVASAWATCAGCSASAVSVQIVLVPRRGAIDANNRAIAVNASCAGCSTSAAALQFVLASGPRRQLSAAAAELVGQARAQLAERLESAARKPNARTAKTDARSAAAQTARQLEQIIAKDLGTVDIRRQLDVQVGS</sequence>
<feature type="signal peptide" evidence="2">
    <location>
        <begin position="1"/>
        <end position="21"/>
    </location>
</feature>
<comment type="caution">
    <text evidence="3">The sequence shown here is derived from an EMBL/GenBank/DDBJ whole genome shotgun (WGS) entry which is preliminary data.</text>
</comment>
<gene>
    <name evidence="3" type="ORF">LVY72_00870</name>
</gene>